<dbReference type="CTD" id="1489"/>
<dbReference type="GeneID" id="123019580"/>
<sequence length="224" mass="24186">MLSAFLLAKSARTACLGVQALLRHCTVDLPKCLSSSSSRCQQDVAAKIEQTHNLTILVHEGSEKLLTTYVRYQGEPFGSADFNPPIQSFEGLPLPPPSTAVWQDLSDAERLQRNATVFSNFPEFLTAAKNQQAGLSPAAKELHHQFDRASVQCLGLASNLQSIMASLDIPPGPAMPVQVPKTDSAFLMKLTGYSICRLYEGWASSCQSDMAALAAKYPVCTGPI</sequence>
<dbReference type="InterPro" id="IPR010681">
    <property type="entry name" value="PRF/CT"/>
</dbReference>
<reference evidence="5" key="2">
    <citation type="submission" date="2025-09" db="UniProtKB">
        <authorList>
            <consortium name="Ensembl"/>
        </authorList>
    </citation>
    <scope>IDENTIFICATION</scope>
</reference>
<dbReference type="Pfam" id="PF06875">
    <property type="entry name" value="PRF"/>
    <property type="match status" value="1"/>
</dbReference>
<keyword evidence="3" id="KW-0202">Cytokine</keyword>
<protein>
    <submittedName>
        <fullName evidence="5">Cardiotrophin 1</fullName>
    </submittedName>
</protein>
<dbReference type="GO" id="GO:0030890">
    <property type="term" value="P:positive regulation of B cell proliferation"/>
    <property type="evidence" value="ECO:0007669"/>
    <property type="project" value="TreeGrafter"/>
</dbReference>
<organism evidence="5 6">
    <name type="scientific">Varanus komodoensis</name>
    <name type="common">Komodo dragon</name>
    <dbReference type="NCBI Taxonomy" id="61221"/>
    <lineage>
        <taxon>Eukaryota</taxon>
        <taxon>Metazoa</taxon>
        <taxon>Chordata</taxon>
        <taxon>Craniata</taxon>
        <taxon>Vertebrata</taxon>
        <taxon>Euteleostomi</taxon>
        <taxon>Lepidosauria</taxon>
        <taxon>Squamata</taxon>
        <taxon>Bifurcata</taxon>
        <taxon>Unidentata</taxon>
        <taxon>Episquamata</taxon>
        <taxon>Toxicofera</taxon>
        <taxon>Anguimorpha</taxon>
        <taxon>Paleoanguimorpha</taxon>
        <taxon>Varanoidea</taxon>
        <taxon>Varanidae</taxon>
        <taxon>Varanus</taxon>
    </lineage>
</organism>
<keyword evidence="6" id="KW-1185">Reference proteome</keyword>
<proteinExistence type="inferred from homology"/>
<dbReference type="RefSeq" id="XP_044278491.1">
    <property type="nucleotide sequence ID" value="XM_044422556.1"/>
</dbReference>
<accession>A0A8D2KQS9</accession>
<evidence type="ECO:0000256" key="2">
    <source>
        <dbReference type="ARBA" id="ARBA00007432"/>
    </source>
</evidence>
<dbReference type="SUPFAM" id="SSF47266">
    <property type="entry name" value="4-helical cytokines"/>
    <property type="match status" value="1"/>
</dbReference>
<dbReference type="RefSeq" id="XP_044278490.1">
    <property type="nucleotide sequence ID" value="XM_044422555.1"/>
</dbReference>
<evidence type="ECO:0000256" key="4">
    <source>
        <dbReference type="ARBA" id="ARBA00022525"/>
    </source>
</evidence>
<dbReference type="GO" id="GO:0005125">
    <property type="term" value="F:cytokine activity"/>
    <property type="evidence" value="ECO:0007669"/>
    <property type="project" value="UniProtKB-KW"/>
</dbReference>
<comment type="subcellular location">
    <subcellularLocation>
        <location evidence="1">Secreted</location>
    </subcellularLocation>
</comment>
<dbReference type="Ensembl" id="ENSVKKT00000000414.1">
    <property type="protein sequence ID" value="ENSVKKP00000000396.1"/>
    <property type="gene ID" value="ENSVKKG00000000359.1"/>
</dbReference>
<dbReference type="AlphaFoldDB" id="A0A8D2KQS9"/>
<dbReference type="PANTHER" id="PTHR21353:SF7">
    <property type="entry name" value="CARDIOTROPHIN-LIKE CYTOKINE FACTOR 1"/>
    <property type="match status" value="1"/>
</dbReference>
<dbReference type="GO" id="GO:0097059">
    <property type="term" value="C:CNTFR-CLCF1 complex"/>
    <property type="evidence" value="ECO:0007669"/>
    <property type="project" value="TreeGrafter"/>
</dbReference>
<comment type="similarity">
    <text evidence="2">Belongs to the IL-6 superfamily.</text>
</comment>
<evidence type="ECO:0000313" key="5">
    <source>
        <dbReference type="Ensembl" id="ENSVKKP00000000396.1"/>
    </source>
</evidence>
<keyword evidence="4" id="KW-0964">Secreted</keyword>
<dbReference type="OMA" id="CQQMDLN"/>
<dbReference type="KEGG" id="vko:123019580"/>
<dbReference type="GO" id="GO:0007259">
    <property type="term" value="P:cell surface receptor signaling pathway via JAK-STAT"/>
    <property type="evidence" value="ECO:0007669"/>
    <property type="project" value="TreeGrafter"/>
</dbReference>
<dbReference type="PANTHER" id="PTHR21353">
    <property type="match status" value="1"/>
</dbReference>
<dbReference type="Gene3D" id="1.20.1250.10">
    <property type="match status" value="1"/>
</dbReference>
<evidence type="ECO:0000313" key="6">
    <source>
        <dbReference type="Proteomes" id="UP000694545"/>
    </source>
</evidence>
<name>A0A8D2KQS9_VARKO</name>
<evidence type="ECO:0000256" key="1">
    <source>
        <dbReference type="ARBA" id="ARBA00004613"/>
    </source>
</evidence>
<dbReference type="InterPro" id="IPR009079">
    <property type="entry name" value="4_helix_cytokine-like_core"/>
</dbReference>
<reference evidence="5" key="1">
    <citation type="submission" date="2025-08" db="UniProtKB">
        <authorList>
            <consortium name="Ensembl"/>
        </authorList>
    </citation>
    <scope>IDENTIFICATION</scope>
</reference>
<dbReference type="GO" id="GO:0005615">
    <property type="term" value="C:extracellular space"/>
    <property type="evidence" value="ECO:0007669"/>
    <property type="project" value="UniProtKB-KW"/>
</dbReference>
<dbReference type="Proteomes" id="UP000694545">
    <property type="component" value="Unplaced"/>
</dbReference>
<dbReference type="GO" id="GO:0097058">
    <property type="term" value="C:CRLF-CLCF1 complex"/>
    <property type="evidence" value="ECO:0007669"/>
    <property type="project" value="TreeGrafter"/>
</dbReference>
<gene>
    <name evidence="5" type="primary">CTF1</name>
</gene>
<evidence type="ECO:0000256" key="3">
    <source>
        <dbReference type="ARBA" id="ARBA00022514"/>
    </source>
</evidence>
<dbReference type="OrthoDB" id="9938401at2759"/>